<comment type="caution">
    <text evidence="1">The sequence shown here is derived from an EMBL/GenBank/DDBJ whole genome shotgun (WGS) entry which is preliminary data.</text>
</comment>
<organism evidence="1 2">
    <name type="scientific">Mycena maculata</name>
    <dbReference type="NCBI Taxonomy" id="230809"/>
    <lineage>
        <taxon>Eukaryota</taxon>
        <taxon>Fungi</taxon>
        <taxon>Dikarya</taxon>
        <taxon>Basidiomycota</taxon>
        <taxon>Agaricomycotina</taxon>
        <taxon>Agaricomycetes</taxon>
        <taxon>Agaricomycetidae</taxon>
        <taxon>Agaricales</taxon>
        <taxon>Marasmiineae</taxon>
        <taxon>Mycenaceae</taxon>
        <taxon>Mycena</taxon>
    </lineage>
</organism>
<sequence>MEYHTPFLQDVDMVTPQPTEAVHPVGVDLLPLDKEEGEDDNNDDELHPCAEIIFPNFLVILRQFTTIFEPITANLGSSGGDVDVSDGACRARAPSHPRPSLMGTNGRHDGTSSLFCPRFLVIACNFGHNCKTSLGIYAILSYTFLSHKNFEQISATANFWSQLPKLSNDLDDDRGHVAAGRSRSLSLSLHLVDPATLTKPLSTSAPPAAGLIQQHLRCRKTFRLSSNGHFASPPVAPSHPLQPPSLLVMLSLSCFSELPPTLTLNSDSAGDLLTHSDRLLLQAQVRAKASDLLHQYISNITSSSQILKSSYIRKPYIHKVRARLVANSSPSKWYKPATAKIIPASIFDVSTSVPFDVVFGFCQPPDKYCPNGSQNSHITHSRFWYT</sequence>
<dbReference type="Proteomes" id="UP001215280">
    <property type="component" value="Unassembled WGS sequence"/>
</dbReference>
<protein>
    <submittedName>
        <fullName evidence="1">Uncharacterized protein</fullName>
    </submittedName>
</protein>
<evidence type="ECO:0000313" key="1">
    <source>
        <dbReference type="EMBL" id="KAJ7746176.1"/>
    </source>
</evidence>
<reference evidence="1" key="1">
    <citation type="submission" date="2023-03" db="EMBL/GenBank/DDBJ databases">
        <title>Massive genome expansion in bonnet fungi (Mycena s.s.) driven by repeated elements and novel gene families across ecological guilds.</title>
        <authorList>
            <consortium name="Lawrence Berkeley National Laboratory"/>
            <person name="Harder C.B."/>
            <person name="Miyauchi S."/>
            <person name="Viragh M."/>
            <person name="Kuo A."/>
            <person name="Thoen E."/>
            <person name="Andreopoulos B."/>
            <person name="Lu D."/>
            <person name="Skrede I."/>
            <person name="Drula E."/>
            <person name="Henrissat B."/>
            <person name="Morin E."/>
            <person name="Kohler A."/>
            <person name="Barry K."/>
            <person name="LaButti K."/>
            <person name="Morin E."/>
            <person name="Salamov A."/>
            <person name="Lipzen A."/>
            <person name="Mereny Z."/>
            <person name="Hegedus B."/>
            <person name="Baldrian P."/>
            <person name="Stursova M."/>
            <person name="Weitz H."/>
            <person name="Taylor A."/>
            <person name="Grigoriev I.V."/>
            <person name="Nagy L.G."/>
            <person name="Martin F."/>
            <person name="Kauserud H."/>
        </authorList>
    </citation>
    <scope>NUCLEOTIDE SEQUENCE</scope>
    <source>
        <strain evidence="1">CBHHK188m</strain>
    </source>
</reference>
<keyword evidence="2" id="KW-1185">Reference proteome</keyword>
<accession>A0AAD7IPB0</accession>
<proteinExistence type="predicted"/>
<gene>
    <name evidence="1" type="ORF">DFH07DRAFT_942716</name>
</gene>
<evidence type="ECO:0000313" key="2">
    <source>
        <dbReference type="Proteomes" id="UP001215280"/>
    </source>
</evidence>
<dbReference type="AlphaFoldDB" id="A0AAD7IPB0"/>
<name>A0AAD7IPB0_9AGAR</name>
<dbReference type="EMBL" id="JARJLG010000099">
    <property type="protein sequence ID" value="KAJ7746176.1"/>
    <property type="molecule type" value="Genomic_DNA"/>
</dbReference>